<dbReference type="EMBL" id="CP030759">
    <property type="protein sequence ID" value="AXA36998.1"/>
    <property type="molecule type" value="Genomic_DNA"/>
</dbReference>
<sequence length="208" mass="24123">MKSGSRFYKPAEEVAHIRSQQRSPFASDVIRILEFFATHRIPVWLHGGWAVEALVGEPLSHQDVDLFARLEDRERILAAVGERMIVETSNLLFCNFDFVEVDIALCCRYRKDRWLYEHERVFWILPDLNMHGQTAQLGGVAVPIADPRILYAEQAHAVRKRPEAIPKMRERAQLLEAKFGAPLVEQSKAWWPRPNTRWNRVLASLKLL</sequence>
<reference evidence="1 2" key="1">
    <citation type="submission" date="2018-05" db="EMBL/GenBank/DDBJ databases">
        <title>A metagenomic window into the 2 km-deep terrestrial subsurface aquifer revealed taxonomically and functionally diverse microbial community comprising novel uncultured bacterial lineages.</title>
        <authorList>
            <person name="Kadnikov V.V."/>
            <person name="Mardanov A.V."/>
            <person name="Beletsky A.V."/>
            <person name="Banks D."/>
            <person name="Pimenov N.V."/>
            <person name="Frank Y.A."/>
            <person name="Karnachuk O.V."/>
            <person name="Ravin N.V."/>
        </authorList>
    </citation>
    <scope>NUCLEOTIDE SEQUENCE [LARGE SCALE GENOMIC DNA]</scope>
    <source>
        <strain evidence="1">BY</strain>
    </source>
</reference>
<dbReference type="Pfam" id="PF10706">
    <property type="entry name" value="Aminoglyc_resit"/>
    <property type="match status" value="1"/>
</dbReference>
<accession>A0A2Z4Y843</accession>
<dbReference type="AlphaFoldDB" id="A0A2Z4Y843"/>
<dbReference type="SUPFAM" id="SSF81301">
    <property type="entry name" value="Nucleotidyltransferase"/>
    <property type="match status" value="1"/>
</dbReference>
<evidence type="ECO:0000313" key="2">
    <source>
        <dbReference type="Proteomes" id="UP000262583"/>
    </source>
</evidence>
<organism evidence="1 2">
    <name type="scientific">Sumerlaea chitinivorans</name>
    <dbReference type="NCBI Taxonomy" id="2250252"/>
    <lineage>
        <taxon>Bacteria</taxon>
        <taxon>Candidatus Sumerlaeota</taxon>
        <taxon>Candidatus Sumerlaeia</taxon>
        <taxon>Candidatus Sumerlaeales</taxon>
        <taxon>Candidatus Sumerlaeaceae</taxon>
        <taxon>Candidatus Sumerlaea</taxon>
    </lineage>
</organism>
<evidence type="ECO:0000313" key="1">
    <source>
        <dbReference type="EMBL" id="AXA36998.1"/>
    </source>
</evidence>
<dbReference type="Gene3D" id="3.30.460.40">
    <property type="match status" value="1"/>
</dbReference>
<dbReference type="InterPro" id="IPR043519">
    <property type="entry name" value="NT_sf"/>
</dbReference>
<proteinExistence type="predicted"/>
<evidence type="ECO:0008006" key="3">
    <source>
        <dbReference type="Google" id="ProtNLM"/>
    </source>
</evidence>
<gene>
    <name evidence="1" type="ORF">BRCON_2221</name>
</gene>
<protein>
    <recommendedName>
        <fullName evidence="3">Amino acid transporter</fullName>
    </recommendedName>
</protein>
<dbReference type="KEGG" id="schv:BRCON_2221"/>
<name>A0A2Z4Y843_SUMC1</name>
<dbReference type="Proteomes" id="UP000262583">
    <property type="component" value="Chromosome"/>
</dbReference>
<dbReference type="InterPro" id="IPR019646">
    <property type="entry name" value="Aminoglyc_AdlTrfase"/>
</dbReference>